<dbReference type="PROSITE" id="PS51819">
    <property type="entry name" value="VOC"/>
    <property type="match status" value="1"/>
</dbReference>
<dbReference type="PANTHER" id="PTHR43048:SF6">
    <property type="entry name" value="BLR8189 PROTEIN"/>
    <property type="match status" value="1"/>
</dbReference>
<dbReference type="InterPro" id="IPR004360">
    <property type="entry name" value="Glyas_Fos-R_dOase_dom"/>
</dbReference>
<feature type="domain" description="VOC" evidence="2">
    <location>
        <begin position="9"/>
        <end position="161"/>
    </location>
</feature>
<name>A0A6C0U3X2_9GAMM</name>
<evidence type="ECO:0000313" key="3">
    <source>
        <dbReference type="EMBL" id="QIB64134.1"/>
    </source>
</evidence>
<evidence type="ECO:0000259" key="2">
    <source>
        <dbReference type="PROSITE" id="PS51819"/>
    </source>
</evidence>
<dbReference type="EMBL" id="CP048711">
    <property type="protein sequence ID" value="QIB64134.1"/>
    <property type="molecule type" value="Genomic_DNA"/>
</dbReference>
<dbReference type="RefSeq" id="WP_163493384.1">
    <property type="nucleotide sequence ID" value="NZ_CP048711.1"/>
</dbReference>
<dbReference type="InterPro" id="IPR037523">
    <property type="entry name" value="VOC_core"/>
</dbReference>
<sequence>MTSKPTFRRADHVSLTVADIDKTVVFYCDVMGATVSYRMGPFDAREIPAMDDGRDWTEAHVNVADARLRIVMLQLCDNLGMELFQYERPDDAATAPPRNCDIGSRHICLEVEDLAAAVDYLESNGCRRMAGPIVADGGPPPNSLSWYVLDPFGHQLELVQYT</sequence>
<accession>A0A6C0U3X2</accession>
<gene>
    <name evidence="3" type="ORF">G3T16_00585</name>
</gene>
<keyword evidence="4" id="KW-1185">Reference proteome</keyword>
<dbReference type="Proteomes" id="UP000477680">
    <property type="component" value="Chromosome"/>
</dbReference>
<evidence type="ECO:0000313" key="4">
    <source>
        <dbReference type="Proteomes" id="UP000477680"/>
    </source>
</evidence>
<dbReference type="GO" id="GO:0046491">
    <property type="term" value="P:L-methylmalonyl-CoA metabolic process"/>
    <property type="evidence" value="ECO:0007669"/>
    <property type="project" value="TreeGrafter"/>
</dbReference>
<organism evidence="3 4">
    <name type="scientific">Kineobactrum salinum</name>
    <dbReference type="NCBI Taxonomy" id="2708301"/>
    <lineage>
        <taxon>Bacteria</taxon>
        <taxon>Pseudomonadati</taxon>
        <taxon>Pseudomonadota</taxon>
        <taxon>Gammaproteobacteria</taxon>
        <taxon>Cellvibrionales</taxon>
        <taxon>Halieaceae</taxon>
        <taxon>Kineobactrum</taxon>
    </lineage>
</organism>
<dbReference type="GO" id="GO:0004493">
    <property type="term" value="F:methylmalonyl-CoA epimerase activity"/>
    <property type="evidence" value="ECO:0007669"/>
    <property type="project" value="TreeGrafter"/>
</dbReference>
<dbReference type="Gene3D" id="3.10.180.10">
    <property type="entry name" value="2,3-Dihydroxybiphenyl 1,2-Dioxygenase, domain 1"/>
    <property type="match status" value="1"/>
</dbReference>
<evidence type="ECO:0000256" key="1">
    <source>
        <dbReference type="ARBA" id="ARBA00022723"/>
    </source>
</evidence>
<dbReference type="Pfam" id="PF00903">
    <property type="entry name" value="Glyoxalase"/>
    <property type="match status" value="1"/>
</dbReference>
<protein>
    <submittedName>
        <fullName evidence="3">VOC family protein</fullName>
    </submittedName>
</protein>
<dbReference type="GO" id="GO:0046872">
    <property type="term" value="F:metal ion binding"/>
    <property type="evidence" value="ECO:0007669"/>
    <property type="project" value="UniProtKB-KW"/>
</dbReference>
<proteinExistence type="predicted"/>
<dbReference type="KEGG" id="kim:G3T16_00585"/>
<dbReference type="PANTHER" id="PTHR43048">
    <property type="entry name" value="METHYLMALONYL-COA EPIMERASE"/>
    <property type="match status" value="1"/>
</dbReference>
<reference evidence="3 4" key="1">
    <citation type="submission" date="2020-02" db="EMBL/GenBank/DDBJ databases">
        <title>Genome sequencing for Kineobactrum sp. M2.</title>
        <authorList>
            <person name="Park S.-J."/>
        </authorList>
    </citation>
    <scope>NUCLEOTIDE SEQUENCE [LARGE SCALE GENOMIC DNA]</scope>
    <source>
        <strain evidence="3 4">M2</strain>
    </source>
</reference>
<dbReference type="SUPFAM" id="SSF54593">
    <property type="entry name" value="Glyoxalase/Bleomycin resistance protein/Dihydroxybiphenyl dioxygenase"/>
    <property type="match status" value="1"/>
</dbReference>
<dbReference type="InterPro" id="IPR029068">
    <property type="entry name" value="Glyas_Bleomycin-R_OHBP_Dase"/>
</dbReference>
<dbReference type="AlphaFoldDB" id="A0A6C0U3X2"/>
<keyword evidence="1" id="KW-0479">Metal-binding</keyword>
<dbReference type="InterPro" id="IPR051785">
    <property type="entry name" value="MMCE/EMCE_epimerase"/>
</dbReference>